<evidence type="ECO:0008006" key="3">
    <source>
        <dbReference type="Google" id="ProtNLM"/>
    </source>
</evidence>
<dbReference type="SUPFAM" id="SSF48371">
    <property type="entry name" value="ARM repeat"/>
    <property type="match status" value="1"/>
</dbReference>
<dbReference type="Gene3D" id="1.25.10.10">
    <property type="entry name" value="Leucine-rich Repeat Variant"/>
    <property type="match status" value="1"/>
</dbReference>
<dbReference type="HOGENOM" id="CLU_1955598_0_0_7"/>
<name>W4MBY4_9BACT</name>
<proteinExistence type="predicted"/>
<dbReference type="InterPro" id="IPR016024">
    <property type="entry name" value="ARM-type_fold"/>
</dbReference>
<evidence type="ECO:0000313" key="2">
    <source>
        <dbReference type="Proteomes" id="UP000019140"/>
    </source>
</evidence>
<protein>
    <recommendedName>
        <fullName evidence="3">HEAT repeat domain-containing protein</fullName>
    </recommendedName>
</protein>
<sequence length="134" mass="15006">MLRCNPTRVTLLATFIAIVSIGLIPHSAIAKMDRIEIERLIQDATSASGAKRLHAIEALGNSGDLRALQPVLGLLYDVDPSIREHALKALRTLAQELRQLYTYLAQWIDSLLLRLDINLAPEPPVERTQYQRVI</sequence>
<gene>
    <name evidence="1" type="ORF">ETSY2_08845</name>
</gene>
<reference evidence="1 2" key="1">
    <citation type="journal article" date="2014" name="Nature">
        <title>An environmental bacterial taxon with a large and distinct metabolic repertoire.</title>
        <authorList>
            <person name="Wilson M.C."/>
            <person name="Mori T."/>
            <person name="Ruckert C."/>
            <person name="Uria A.R."/>
            <person name="Helf M.J."/>
            <person name="Takada K."/>
            <person name="Gernert C."/>
            <person name="Steffens U.A."/>
            <person name="Heycke N."/>
            <person name="Schmitt S."/>
            <person name="Rinke C."/>
            <person name="Helfrich E.J."/>
            <person name="Brachmann A.O."/>
            <person name="Gurgui C."/>
            <person name="Wakimoto T."/>
            <person name="Kracht M."/>
            <person name="Crusemann M."/>
            <person name="Hentschel U."/>
            <person name="Abe I."/>
            <person name="Matsunaga S."/>
            <person name="Kalinowski J."/>
            <person name="Takeyama H."/>
            <person name="Piel J."/>
        </authorList>
    </citation>
    <scope>NUCLEOTIDE SEQUENCE [LARGE SCALE GENOMIC DNA]</scope>
    <source>
        <strain evidence="2">TSY2</strain>
    </source>
</reference>
<dbReference type="Proteomes" id="UP000019140">
    <property type="component" value="Unassembled WGS sequence"/>
</dbReference>
<evidence type="ECO:0000313" key="1">
    <source>
        <dbReference type="EMBL" id="ETX07844.1"/>
    </source>
</evidence>
<organism evidence="1 2">
    <name type="scientific">Candidatus Entotheonella gemina</name>
    <dbReference type="NCBI Taxonomy" id="1429439"/>
    <lineage>
        <taxon>Bacteria</taxon>
        <taxon>Pseudomonadati</taxon>
        <taxon>Nitrospinota/Tectimicrobiota group</taxon>
        <taxon>Candidatus Tectimicrobiota</taxon>
        <taxon>Candidatus Entotheonellia</taxon>
        <taxon>Candidatus Entotheonellales</taxon>
        <taxon>Candidatus Entotheonellaceae</taxon>
        <taxon>Candidatus Entotheonella</taxon>
    </lineage>
</organism>
<comment type="caution">
    <text evidence="1">The sequence shown here is derived from an EMBL/GenBank/DDBJ whole genome shotgun (WGS) entry which is preliminary data.</text>
</comment>
<accession>W4MBY4</accession>
<keyword evidence="2" id="KW-1185">Reference proteome</keyword>
<dbReference type="InterPro" id="IPR011989">
    <property type="entry name" value="ARM-like"/>
</dbReference>
<dbReference type="AlphaFoldDB" id="W4MBY4"/>
<dbReference type="Pfam" id="PF13646">
    <property type="entry name" value="HEAT_2"/>
    <property type="match status" value="1"/>
</dbReference>
<dbReference type="EMBL" id="AZHX01000357">
    <property type="protein sequence ID" value="ETX07844.1"/>
    <property type="molecule type" value="Genomic_DNA"/>
</dbReference>